<dbReference type="AlphaFoldDB" id="A0A2N5NEW3"/>
<sequence length="103" mass="11999">MKIGRNDPCPCGSGKKYKQCCLKRMNRSEYDMIRETVTENQSNDKIADLLCNLYRYMNEKQWMGACHATCAVLYVALKELGEMWNYALEKLMQVCLRLTIPGY</sequence>
<dbReference type="RefSeq" id="WP_242953091.1">
    <property type="nucleotide sequence ID" value="NZ_JADNOC010000032.1"/>
</dbReference>
<organism evidence="1 2">
    <name type="scientific">Mediterraneibacter gnavus</name>
    <name type="common">Ruminococcus gnavus</name>
    <dbReference type="NCBI Taxonomy" id="33038"/>
    <lineage>
        <taxon>Bacteria</taxon>
        <taxon>Bacillati</taxon>
        <taxon>Bacillota</taxon>
        <taxon>Clostridia</taxon>
        <taxon>Lachnospirales</taxon>
        <taxon>Lachnospiraceae</taxon>
        <taxon>Mediterraneibacter</taxon>
    </lineage>
</organism>
<reference evidence="1 2" key="1">
    <citation type="journal article" date="2017" name="Genome Med.">
        <title>A novel Ruminococcus gnavus clade enriched in inflammatory bowel disease patients.</title>
        <authorList>
            <person name="Hall A.B."/>
            <person name="Yassour M."/>
            <person name="Sauk J."/>
            <person name="Garner A."/>
            <person name="Jiang X."/>
            <person name="Arthur T."/>
            <person name="Lagoudas G.K."/>
            <person name="Vatanen T."/>
            <person name="Fornelos N."/>
            <person name="Wilson R."/>
            <person name="Bertha M."/>
            <person name="Cohen M."/>
            <person name="Garber J."/>
            <person name="Khalili H."/>
            <person name="Gevers D."/>
            <person name="Ananthakrishnan A.N."/>
            <person name="Kugathasan S."/>
            <person name="Lander E.S."/>
            <person name="Blainey P."/>
            <person name="Vlamakis H."/>
            <person name="Xavier R.J."/>
            <person name="Huttenhower C."/>
        </authorList>
    </citation>
    <scope>NUCLEOTIDE SEQUENCE [LARGE SCALE GENOMIC DNA]</scope>
    <source>
        <strain evidence="1 2">RJX1118</strain>
    </source>
</reference>
<proteinExistence type="predicted"/>
<dbReference type="EMBL" id="NIHM01000024">
    <property type="protein sequence ID" value="PLT52841.1"/>
    <property type="molecule type" value="Genomic_DNA"/>
</dbReference>
<accession>A0A2N5NEW3</accession>
<evidence type="ECO:0000313" key="1">
    <source>
        <dbReference type="EMBL" id="PLT52841.1"/>
    </source>
</evidence>
<comment type="caution">
    <text evidence="1">The sequence shown here is derived from an EMBL/GenBank/DDBJ whole genome shotgun (WGS) entry which is preliminary data.</text>
</comment>
<gene>
    <name evidence="1" type="ORF">CDL18_13585</name>
</gene>
<dbReference type="InterPro" id="IPR004027">
    <property type="entry name" value="SEC_C_motif"/>
</dbReference>
<name>A0A2N5NEW3_MEDGN</name>
<dbReference type="Proteomes" id="UP000234849">
    <property type="component" value="Unassembled WGS sequence"/>
</dbReference>
<dbReference type="Pfam" id="PF02810">
    <property type="entry name" value="SEC-C"/>
    <property type="match status" value="1"/>
</dbReference>
<dbReference type="Gene3D" id="3.10.450.50">
    <property type="match status" value="1"/>
</dbReference>
<dbReference type="SUPFAM" id="SSF103642">
    <property type="entry name" value="Sec-C motif"/>
    <property type="match status" value="1"/>
</dbReference>
<evidence type="ECO:0000313" key="2">
    <source>
        <dbReference type="Proteomes" id="UP000234849"/>
    </source>
</evidence>
<protein>
    <recommendedName>
        <fullName evidence="3">SEC-C domain-containing protein</fullName>
    </recommendedName>
</protein>
<evidence type="ECO:0008006" key="3">
    <source>
        <dbReference type="Google" id="ProtNLM"/>
    </source>
</evidence>